<dbReference type="PANTHER" id="PTHR23112">
    <property type="entry name" value="G PROTEIN-COUPLED RECEPTOR 157-RELATED"/>
    <property type="match status" value="1"/>
</dbReference>
<keyword evidence="7" id="KW-0675">Receptor</keyword>
<feature type="compositionally biased region" description="Basic and acidic residues" evidence="5">
    <location>
        <begin position="525"/>
        <end position="535"/>
    </location>
</feature>
<reference evidence="7" key="1">
    <citation type="submission" date="2023-06" db="EMBL/GenBank/DDBJ databases">
        <title>Genome-scale phylogeny and comparative genomics of the fungal order Sordariales.</title>
        <authorList>
            <consortium name="Lawrence Berkeley National Laboratory"/>
            <person name="Hensen N."/>
            <person name="Bonometti L."/>
            <person name="Westerberg I."/>
            <person name="Brannstrom I.O."/>
            <person name="Guillou S."/>
            <person name="Cros-Aarteil S."/>
            <person name="Calhoun S."/>
            <person name="Haridas S."/>
            <person name="Kuo A."/>
            <person name="Mondo S."/>
            <person name="Pangilinan J."/>
            <person name="Riley R."/>
            <person name="LaButti K."/>
            <person name="Andreopoulos B."/>
            <person name="Lipzen A."/>
            <person name="Chen C."/>
            <person name="Yanf M."/>
            <person name="Daum C."/>
            <person name="Ng V."/>
            <person name="Clum A."/>
            <person name="Steindorff A."/>
            <person name="Ohm R."/>
            <person name="Martin F."/>
            <person name="Silar P."/>
            <person name="Natvig D."/>
            <person name="Lalanne C."/>
            <person name="Gautier V."/>
            <person name="Ament-velasquez S.L."/>
            <person name="Kruys A."/>
            <person name="Hutchinson M.I."/>
            <person name="Powell A.J."/>
            <person name="Barry K."/>
            <person name="Miller A.N."/>
            <person name="Grigoriev I.V."/>
            <person name="Debuchy R."/>
            <person name="Gladieux P."/>
            <person name="Thoren M.H."/>
            <person name="Johannesson H."/>
        </authorList>
    </citation>
    <scope>NUCLEOTIDE SEQUENCE</scope>
    <source>
        <strain evidence="7">SMH2392-1A</strain>
    </source>
</reference>
<feature type="transmembrane region" description="Helical" evidence="6">
    <location>
        <begin position="340"/>
        <end position="363"/>
    </location>
</feature>
<feature type="transmembrane region" description="Helical" evidence="6">
    <location>
        <begin position="150"/>
        <end position="172"/>
    </location>
</feature>
<evidence type="ECO:0000313" key="8">
    <source>
        <dbReference type="Proteomes" id="UP001172101"/>
    </source>
</evidence>
<comment type="caution">
    <text evidence="7">The sequence shown here is derived from an EMBL/GenBank/DDBJ whole genome shotgun (WGS) entry which is preliminary data.</text>
</comment>
<comment type="subcellular location">
    <subcellularLocation>
        <location evidence="1">Membrane</location>
        <topology evidence="1">Multi-pass membrane protein</topology>
    </subcellularLocation>
</comment>
<evidence type="ECO:0000313" key="7">
    <source>
        <dbReference type="EMBL" id="KAK0722069.1"/>
    </source>
</evidence>
<dbReference type="AlphaFoldDB" id="A0AA40AUC0"/>
<proteinExistence type="predicted"/>
<feature type="transmembrane region" description="Helical" evidence="6">
    <location>
        <begin position="27"/>
        <end position="51"/>
    </location>
</feature>
<gene>
    <name evidence="7" type="ORF">B0T26DRAFT_749525</name>
</gene>
<dbReference type="GeneID" id="85328387"/>
<protein>
    <submittedName>
        <fullName evidence="7">G protein-coupled glucose receptor regulating Gpa2-domain-containing protein</fullName>
    </submittedName>
</protein>
<dbReference type="Pfam" id="PF00001">
    <property type="entry name" value="7tm_1"/>
    <property type="match status" value="1"/>
</dbReference>
<feature type="transmembrane region" description="Helical" evidence="6">
    <location>
        <begin position="184"/>
        <end position="206"/>
    </location>
</feature>
<feature type="transmembrane region" description="Helical" evidence="6">
    <location>
        <begin position="311"/>
        <end position="334"/>
    </location>
</feature>
<evidence type="ECO:0000256" key="4">
    <source>
        <dbReference type="ARBA" id="ARBA00023136"/>
    </source>
</evidence>
<feature type="region of interest" description="Disordered" evidence="5">
    <location>
        <begin position="491"/>
        <end position="535"/>
    </location>
</feature>
<evidence type="ECO:0000256" key="3">
    <source>
        <dbReference type="ARBA" id="ARBA00022989"/>
    </source>
</evidence>
<evidence type="ECO:0000256" key="2">
    <source>
        <dbReference type="ARBA" id="ARBA00022692"/>
    </source>
</evidence>
<name>A0AA40AUC0_9PEZI</name>
<dbReference type="SUPFAM" id="SSF81321">
    <property type="entry name" value="Family A G protein-coupled receptor-like"/>
    <property type="match status" value="1"/>
</dbReference>
<feature type="compositionally biased region" description="Polar residues" evidence="5">
    <location>
        <begin position="269"/>
        <end position="283"/>
    </location>
</feature>
<sequence>MADNHGYSLLDKNSDSLFPLPAGHRQGLTAVAVLASISFASSNFVLLYLTLKLLRWHVERRTTARRATATAPNPVDLSLGLAERHFVGQDASRRGLPDREKSHPNQFLVLVFNLFLADIHQSAAFLLNGVWIGQRNGIDVHTRTCFAQGWLVSTGDLASSCFITAIAFHTYLGVVRNYKPPQWALNLTVVGLWVFDYLLAILGPVITNNGREYGGFYCWMNVKYDTYRLVLHYLFIFISLAMTSIIYTLIFLHLRNRSQSLRAHANASPADSETGPTNGTGSRSMDPKTALGVHSSTAAIEAHFGGHHNAFLLYPVIYVICTAPLAVGRIVSMAGVNVPVSYFCVAGALISSNGWLDVLLWGVTRRRLLFGSDVDAEDTGLGTFTFMRTPPDRKYGNMVWVEGAAGQRQDTGPAREEEGRVFNRSRAAADRGLSGWKRLGLDGRFKGRRLARRQVSTASEESLRGKMVGAPNDMIIQMDMVTSVVVEPNVGRGKQRHAESLKNNVGSYQESNGSDINIPSMFMTDSEKEETRQPV</sequence>
<keyword evidence="3 6" id="KW-1133">Transmembrane helix</keyword>
<evidence type="ECO:0000256" key="6">
    <source>
        <dbReference type="SAM" id="Phobius"/>
    </source>
</evidence>
<keyword evidence="4 6" id="KW-0472">Membrane</keyword>
<organism evidence="7 8">
    <name type="scientific">Lasiosphaeria miniovina</name>
    <dbReference type="NCBI Taxonomy" id="1954250"/>
    <lineage>
        <taxon>Eukaryota</taxon>
        <taxon>Fungi</taxon>
        <taxon>Dikarya</taxon>
        <taxon>Ascomycota</taxon>
        <taxon>Pezizomycotina</taxon>
        <taxon>Sordariomycetes</taxon>
        <taxon>Sordariomycetidae</taxon>
        <taxon>Sordariales</taxon>
        <taxon>Lasiosphaeriaceae</taxon>
        <taxon>Lasiosphaeria</taxon>
    </lineage>
</organism>
<accession>A0AA40AUC0</accession>
<evidence type="ECO:0000256" key="5">
    <source>
        <dbReference type="SAM" id="MobiDB-lite"/>
    </source>
</evidence>
<feature type="region of interest" description="Disordered" evidence="5">
    <location>
        <begin position="265"/>
        <end position="286"/>
    </location>
</feature>
<dbReference type="CDD" id="cd00637">
    <property type="entry name" value="7tm_classA_rhodopsin-like"/>
    <property type="match status" value="1"/>
</dbReference>
<feature type="transmembrane region" description="Helical" evidence="6">
    <location>
        <begin position="230"/>
        <end position="252"/>
    </location>
</feature>
<evidence type="ECO:0000256" key="1">
    <source>
        <dbReference type="ARBA" id="ARBA00004141"/>
    </source>
</evidence>
<keyword evidence="8" id="KW-1185">Reference proteome</keyword>
<dbReference type="RefSeq" id="XP_060297993.1">
    <property type="nucleotide sequence ID" value="XM_060445117.1"/>
</dbReference>
<dbReference type="Proteomes" id="UP001172101">
    <property type="component" value="Unassembled WGS sequence"/>
</dbReference>
<keyword evidence="2 6" id="KW-0812">Transmembrane</keyword>
<dbReference type="GO" id="GO:0007189">
    <property type="term" value="P:adenylate cyclase-activating G protein-coupled receptor signaling pathway"/>
    <property type="evidence" value="ECO:0007669"/>
    <property type="project" value="TreeGrafter"/>
</dbReference>
<dbReference type="EMBL" id="JAUIRO010000003">
    <property type="protein sequence ID" value="KAK0722069.1"/>
    <property type="molecule type" value="Genomic_DNA"/>
</dbReference>
<dbReference type="InterPro" id="IPR000276">
    <property type="entry name" value="GPCR_Rhodpsn"/>
</dbReference>
<feature type="compositionally biased region" description="Polar residues" evidence="5">
    <location>
        <begin position="501"/>
        <end position="517"/>
    </location>
</feature>
<dbReference type="GO" id="GO:0004930">
    <property type="term" value="F:G protein-coupled receptor activity"/>
    <property type="evidence" value="ECO:0007669"/>
    <property type="project" value="InterPro"/>
</dbReference>
<dbReference type="GO" id="GO:0005886">
    <property type="term" value="C:plasma membrane"/>
    <property type="evidence" value="ECO:0007669"/>
    <property type="project" value="TreeGrafter"/>
</dbReference>
<dbReference type="Gene3D" id="1.20.1070.10">
    <property type="entry name" value="Rhodopsin 7-helix transmembrane proteins"/>
    <property type="match status" value="1"/>
</dbReference>
<dbReference type="PANTHER" id="PTHR23112:SF37">
    <property type="entry name" value="G PROTEIN-COUPLED RECEPTOR GPR1"/>
    <property type="match status" value="1"/>
</dbReference>